<organism evidence="2">
    <name type="scientific">freshwater metagenome</name>
    <dbReference type="NCBI Taxonomy" id="449393"/>
    <lineage>
        <taxon>unclassified sequences</taxon>
        <taxon>metagenomes</taxon>
        <taxon>ecological metagenomes</taxon>
    </lineage>
</organism>
<gene>
    <name evidence="2" type="ORF">UFOPK1591_00469</name>
</gene>
<sequence>MNSTIHTGKGTFLGNGVTVFPIWTSAPEMTNVCFKTKHLTVTEVDGEPDVNHLSITNNGHRDHIVVEGDIFEGGWQNRVAAATILIPRGQTVRVPVACVEQGRWNGTRSHGVQVRRAPYRTRARLNASLQMNLLDGIVDASAAQGDVWEDIQRFEASSGFVPGHSLSLAMDHLEGPSDNDIAIDLVAGQRGVMIGIGGYIVAAEIFGSHEALKQRFNAIISAARFEGMHSQNRSTPNYMARDFATVLERSQIERGREMPEHVTTPVGPLAISSFAVAAGLVHAAVFNNHPA</sequence>
<proteinExistence type="predicted"/>
<dbReference type="EMBL" id="CAEZTD010000024">
    <property type="protein sequence ID" value="CAB4557275.1"/>
    <property type="molecule type" value="Genomic_DNA"/>
</dbReference>
<feature type="domain" description="ARG and Rhodanese-Phosphatase-superfamily-associated" evidence="1">
    <location>
        <begin position="5"/>
        <end position="259"/>
    </location>
</feature>
<evidence type="ECO:0000313" key="2">
    <source>
        <dbReference type="EMBL" id="CAB4557275.1"/>
    </source>
</evidence>
<reference evidence="2" key="1">
    <citation type="submission" date="2020-05" db="EMBL/GenBank/DDBJ databases">
        <authorList>
            <person name="Chiriac C."/>
            <person name="Salcher M."/>
            <person name="Ghai R."/>
            <person name="Kavagutti S V."/>
        </authorList>
    </citation>
    <scope>NUCLEOTIDE SEQUENCE</scope>
</reference>
<evidence type="ECO:0000259" key="1">
    <source>
        <dbReference type="Pfam" id="PF20208"/>
    </source>
</evidence>
<protein>
    <submittedName>
        <fullName evidence="2">Unannotated protein</fullName>
    </submittedName>
</protein>
<dbReference type="Pfam" id="PF20208">
    <property type="entry name" value="ARPP-1"/>
    <property type="match status" value="1"/>
</dbReference>
<accession>A0A6J6D1Q3</accession>
<dbReference type="InterPro" id="IPR046699">
    <property type="entry name" value="ARPP-1"/>
</dbReference>
<dbReference type="AlphaFoldDB" id="A0A6J6D1Q3"/>
<name>A0A6J6D1Q3_9ZZZZ</name>